<dbReference type="SUPFAM" id="SSF53697">
    <property type="entry name" value="SIS domain"/>
    <property type="match status" value="1"/>
</dbReference>
<dbReference type="InterPro" id="IPR001347">
    <property type="entry name" value="SIS_dom"/>
</dbReference>
<reference evidence="6 7" key="1">
    <citation type="submission" date="2020-08" db="EMBL/GenBank/DDBJ databases">
        <title>Genome public.</title>
        <authorList>
            <person name="Liu C."/>
            <person name="Sun Q."/>
        </authorList>
    </citation>
    <scope>NUCLEOTIDE SEQUENCE [LARGE SCALE GENOMIC DNA]</scope>
    <source>
        <strain evidence="6 7">NSJ-9</strain>
    </source>
</reference>
<evidence type="ECO:0000313" key="7">
    <source>
        <dbReference type="Proteomes" id="UP000643810"/>
    </source>
</evidence>
<dbReference type="PANTHER" id="PTHR30514:SF1">
    <property type="entry name" value="HTH-TYPE TRANSCRIPTIONAL REGULATOR HEXR-RELATED"/>
    <property type="match status" value="1"/>
</dbReference>
<dbReference type="InterPro" id="IPR009057">
    <property type="entry name" value="Homeodomain-like_sf"/>
</dbReference>
<dbReference type="PANTHER" id="PTHR30514">
    <property type="entry name" value="GLUCOKINASE"/>
    <property type="match status" value="1"/>
</dbReference>
<dbReference type="Gene3D" id="3.40.50.10490">
    <property type="entry name" value="Glucose-6-phosphate isomerase like protein, domain 1"/>
    <property type="match status" value="1"/>
</dbReference>
<dbReference type="InterPro" id="IPR046348">
    <property type="entry name" value="SIS_dom_sf"/>
</dbReference>
<evidence type="ECO:0000259" key="5">
    <source>
        <dbReference type="PROSITE" id="PS51464"/>
    </source>
</evidence>
<comment type="caution">
    <text evidence="6">The sequence shown here is derived from an EMBL/GenBank/DDBJ whole genome shotgun (WGS) entry which is preliminary data.</text>
</comment>
<dbReference type="Gene3D" id="1.10.10.10">
    <property type="entry name" value="Winged helix-like DNA-binding domain superfamily/Winged helix DNA-binding domain"/>
    <property type="match status" value="1"/>
</dbReference>
<keyword evidence="7" id="KW-1185">Reference proteome</keyword>
<accession>A0ABR7GE85</accession>
<dbReference type="InterPro" id="IPR036388">
    <property type="entry name" value="WH-like_DNA-bd_sf"/>
</dbReference>
<sequence length="294" mass="33066">MEQQNILLKIQSMGNQFTKKERQLADYCLSHQDEIIYMSITDLALACGVGEASVTRFCRKLGAQGYQDFKVQVSISQARVGAILEAHADDRTGVEHRPEPEAAAGQTDWAQKVFLAHRKALHETMLLVDEKTLLSIVQMFEQADRIHFFGVSDSLLMAREAHSRFARVMPKVVCVEDPHLQAIAATMMTERDVMFIFSYSGASKDAVQVARLAHEAGAKVAAVTHYTKSPLTAYADAILLTGMREAPLERGSMAAKTAQLYLIDLLYQRFYERNREECQKNSERAIETVVRETY</sequence>
<dbReference type="InterPro" id="IPR047640">
    <property type="entry name" value="RpiR-like"/>
</dbReference>
<protein>
    <submittedName>
        <fullName evidence="6">MurR/RpiR family transcriptional regulator</fullName>
    </submittedName>
</protein>
<feature type="domain" description="SIS" evidence="5">
    <location>
        <begin position="136"/>
        <end position="276"/>
    </location>
</feature>
<gene>
    <name evidence="6" type="ORF">H8R94_03840</name>
</gene>
<dbReference type="Pfam" id="PF01380">
    <property type="entry name" value="SIS"/>
    <property type="match status" value="1"/>
</dbReference>
<dbReference type="RefSeq" id="WP_118534489.1">
    <property type="nucleotide sequence ID" value="NZ_JACOPG010000001.1"/>
</dbReference>
<evidence type="ECO:0000313" key="6">
    <source>
        <dbReference type="EMBL" id="MBC5685751.1"/>
    </source>
</evidence>
<evidence type="ECO:0000256" key="2">
    <source>
        <dbReference type="ARBA" id="ARBA00023125"/>
    </source>
</evidence>
<evidence type="ECO:0000256" key="1">
    <source>
        <dbReference type="ARBA" id="ARBA00023015"/>
    </source>
</evidence>
<dbReference type="Pfam" id="PF01418">
    <property type="entry name" value="HTH_6"/>
    <property type="match status" value="1"/>
</dbReference>
<keyword evidence="3" id="KW-0804">Transcription</keyword>
<dbReference type="CDD" id="cd05013">
    <property type="entry name" value="SIS_RpiR"/>
    <property type="match status" value="1"/>
</dbReference>
<proteinExistence type="predicted"/>
<dbReference type="InterPro" id="IPR000281">
    <property type="entry name" value="HTH_RpiR"/>
</dbReference>
<dbReference type="EMBL" id="JACOPG010000001">
    <property type="protein sequence ID" value="MBC5685751.1"/>
    <property type="molecule type" value="Genomic_DNA"/>
</dbReference>
<dbReference type="PROSITE" id="PS51464">
    <property type="entry name" value="SIS"/>
    <property type="match status" value="1"/>
</dbReference>
<keyword evidence="1" id="KW-0805">Transcription regulation</keyword>
<feature type="domain" description="HTH rpiR-type" evidence="4">
    <location>
        <begin position="4"/>
        <end position="80"/>
    </location>
</feature>
<name>A0ABR7GE85_9FIRM</name>
<keyword evidence="2" id="KW-0238">DNA-binding</keyword>
<dbReference type="InterPro" id="IPR035472">
    <property type="entry name" value="RpiR-like_SIS"/>
</dbReference>
<dbReference type="PROSITE" id="PS51071">
    <property type="entry name" value="HTH_RPIR"/>
    <property type="match status" value="1"/>
</dbReference>
<evidence type="ECO:0000256" key="3">
    <source>
        <dbReference type="ARBA" id="ARBA00023163"/>
    </source>
</evidence>
<organism evidence="6 7">
    <name type="scientific">Roseburia lenta</name>
    <dbReference type="NCBI Taxonomy" id="2763061"/>
    <lineage>
        <taxon>Bacteria</taxon>
        <taxon>Bacillati</taxon>
        <taxon>Bacillota</taxon>
        <taxon>Clostridia</taxon>
        <taxon>Lachnospirales</taxon>
        <taxon>Lachnospiraceae</taxon>
        <taxon>Roseburia</taxon>
    </lineage>
</organism>
<dbReference type="SUPFAM" id="SSF46689">
    <property type="entry name" value="Homeodomain-like"/>
    <property type="match status" value="1"/>
</dbReference>
<dbReference type="Proteomes" id="UP000643810">
    <property type="component" value="Unassembled WGS sequence"/>
</dbReference>
<evidence type="ECO:0000259" key="4">
    <source>
        <dbReference type="PROSITE" id="PS51071"/>
    </source>
</evidence>